<protein>
    <submittedName>
        <fullName evidence="1">Uncharacterized protein</fullName>
    </submittedName>
</protein>
<comment type="caution">
    <text evidence="1">The sequence shown here is derived from an EMBL/GenBank/DDBJ whole genome shotgun (WGS) entry which is preliminary data.</text>
</comment>
<dbReference type="Proteomes" id="UP001214854">
    <property type="component" value="Unassembled WGS sequence"/>
</dbReference>
<reference evidence="1 2" key="1">
    <citation type="submission" date="2023-01" db="EMBL/GenBank/DDBJ databases">
        <title>Novel species of the genus Asticcacaulis isolated from rivers.</title>
        <authorList>
            <person name="Lu H."/>
        </authorList>
    </citation>
    <scope>NUCLEOTIDE SEQUENCE [LARGE SCALE GENOMIC DNA]</scope>
    <source>
        <strain evidence="1 2">BYS171W</strain>
    </source>
</reference>
<keyword evidence="2" id="KW-1185">Reference proteome</keyword>
<evidence type="ECO:0000313" key="2">
    <source>
        <dbReference type="Proteomes" id="UP001214854"/>
    </source>
</evidence>
<name>A0ABT5HW88_9CAUL</name>
<sequence>MTERYDQPSDLIDHCLRPLSLDHESAAFEEACLRLSYVLESYQRRLTEAGQPVEVDFARTAETV</sequence>
<dbReference type="EMBL" id="JAQQKX010000011">
    <property type="protein sequence ID" value="MDC7684304.1"/>
    <property type="molecule type" value="Genomic_DNA"/>
</dbReference>
<accession>A0ABT5HW88</accession>
<dbReference type="RefSeq" id="WP_272748771.1">
    <property type="nucleotide sequence ID" value="NZ_JAQQKX010000011.1"/>
</dbReference>
<evidence type="ECO:0000313" key="1">
    <source>
        <dbReference type="EMBL" id="MDC7684304.1"/>
    </source>
</evidence>
<gene>
    <name evidence="1" type="ORF">PQU92_13525</name>
</gene>
<organism evidence="1 2">
    <name type="scientific">Asticcacaulis aquaticus</name>
    <dbReference type="NCBI Taxonomy" id="2984212"/>
    <lineage>
        <taxon>Bacteria</taxon>
        <taxon>Pseudomonadati</taxon>
        <taxon>Pseudomonadota</taxon>
        <taxon>Alphaproteobacteria</taxon>
        <taxon>Caulobacterales</taxon>
        <taxon>Caulobacteraceae</taxon>
        <taxon>Asticcacaulis</taxon>
    </lineage>
</organism>
<proteinExistence type="predicted"/>